<dbReference type="FunFam" id="1.10.510.10:FF:000328">
    <property type="entry name" value="Cyclin-dependent kinase 20 isoform 2"/>
    <property type="match status" value="1"/>
</dbReference>
<dbReference type="InterPro" id="IPR011009">
    <property type="entry name" value="Kinase-like_dom_sf"/>
</dbReference>
<dbReference type="InterPro" id="IPR017441">
    <property type="entry name" value="Protein_kinase_ATP_BS"/>
</dbReference>
<dbReference type="InterPro" id="IPR008271">
    <property type="entry name" value="Ser/Thr_kinase_AS"/>
</dbReference>
<evidence type="ECO:0000259" key="18">
    <source>
        <dbReference type="PROSITE" id="PS50011"/>
    </source>
</evidence>
<evidence type="ECO:0000313" key="20">
    <source>
        <dbReference type="Proteomes" id="UP000770661"/>
    </source>
</evidence>
<keyword evidence="20" id="KW-1185">Reference proteome</keyword>
<dbReference type="PROSITE" id="PS00107">
    <property type="entry name" value="PROTEIN_KINASE_ATP"/>
    <property type="match status" value="1"/>
</dbReference>
<dbReference type="PANTHER" id="PTHR24056:SF334">
    <property type="entry name" value="CYCLIN-DEPENDENT KINASE 1"/>
    <property type="match status" value="1"/>
</dbReference>
<proteinExistence type="inferred from homology"/>
<dbReference type="AlphaFoldDB" id="A0A8J5CK58"/>
<comment type="caution">
    <text evidence="19">The sequence shown here is derived from an EMBL/GenBank/DDBJ whole genome shotgun (WGS) entry which is preliminary data.</text>
</comment>
<evidence type="ECO:0000256" key="13">
    <source>
        <dbReference type="ARBA" id="ARBA00047811"/>
    </source>
</evidence>
<reference evidence="19" key="1">
    <citation type="submission" date="2020-07" db="EMBL/GenBank/DDBJ databases">
        <title>The High-quality genome of the commercially important snow crab, Chionoecetes opilio.</title>
        <authorList>
            <person name="Jeong J.-H."/>
            <person name="Ryu S."/>
        </authorList>
    </citation>
    <scope>NUCLEOTIDE SEQUENCE</scope>
    <source>
        <strain evidence="19">MADBK_172401_WGS</strain>
        <tissue evidence="19">Digestive gland</tissue>
    </source>
</reference>
<accession>A0A8J5CK58</accession>
<dbReference type="PROSITE" id="PS00108">
    <property type="entry name" value="PROTEIN_KINASE_ST"/>
    <property type="match status" value="1"/>
</dbReference>
<comment type="catalytic activity">
    <reaction evidence="13">
        <text>L-threonyl-[protein] + ATP = O-phospho-L-threonyl-[protein] + ADP + H(+)</text>
        <dbReference type="Rhea" id="RHEA:46608"/>
        <dbReference type="Rhea" id="RHEA-COMP:11060"/>
        <dbReference type="Rhea" id="RHEA-COMP:11605"/>
        <dbReference type="ChEBI" id="CHEBI:15378"/>
        <dbReference type="ChEBI" id="CHEBI:30013"/>
        <dbReference type="ChEBI" id="CHEBI:30616"/>
        <dbReference type="ChEBI" id="CHEBI:61977"/>
        <dbReference type="ChEBI" id="CHEBI:456216"/>
        <dbReference type="EC" id="2.7.11.22"/>
    </reaction>
</comment>
<dbReference type="GO" id="GO:0005634">
    <property type="term" value="C:nucleus"/>
    <property type="evidence" value="ECO:0007669"/>
    <property type="project" value="UniProtKB-SubCell"/>
</dbReference>
<evidence type="ECO:0000256" key="5">
    <source>
        <dbReference type="ARBA" id="ARBA00022618"/>
    </source>
</evidence>
<dbReference type="FunFam" id="1.10.510.10:FF:000675">
    <property type="entry name" value="cyclin-dependent kinase 1 isoform X2"/>
    <property type="match status" value="1"/>
</dbReference>
<keyword evidence="7 16" id="KW-0547">Nucleotide-binding</keyword>
<evidence type="ECO:0000256" key="4">
    <source>
        <dbReference type="ARBA" id="ARBA00022553"/>
    </source>
</evidence>
<comment type="subcellular location">
    <subcellularLocation>
        <location evidence="1">Nucleus</location>
    </subcellularLocation>
</comment>
<sequence>MLHTGRASPHLHTHSKHQGKIKLIANLIHLLISKTKINSKPYHFLDTKYISMPGLTTHGGCSPHPRMVLASSLARLALPPPAQHTAEAVDMLPIDTFPSSRPNLMVRHCPAAVAGGRPLTPVLTGRWVLLFGLHSRVCPSSYLLFVVVQPRDVTEVGQPSTMDDYLRIEKLGEGTYGVVYKAKNRKTGRFVAMKKIRLENEEEGVPSTAIREISLLKELQHANIVMLEDVLMEESKLFLVFEFLNMDLKKYMDSLPSGKYIDKKLVKSYCYQLFQGILFCHQRRVLHRDLKPQNLLINEQGVIKIADFGLARAFGIPVRVYTHEVRPGCRGLVGWRGQETVLVVTLWYRAPEVLLGSARYSCPVDVWSLGCIFAEMVTKRPLFHGDSEIDQLFRIFRTLTTPTEENWPGVTQLQDYKTNFPKWTDFNLANSVKQMDTDGLDLLSKTLIYDPTKRISAKDALKHPYFEDLDRNSLPASI</sequence>
<evidence type="ECO:0000256" key="8">
    <source>
        <dbReference type="ARBA" id="ARBA00022776"/>
    </source>
</evidence>
<dbReference type="EMBL" id="JACEEZ010007592">
    <property type="protein sequence ID" value="KAG0723933.1"/>
    <property type="molecule type" value="Genomic_DNA"/>
</dbReference>
<keyword evidence="3 17" id="KW-0723">Serine/threonine-protein kinase</keyword>
<gene>
    <name evidence="19" type="primary">cdk1</name>
    <name evidence="19" type="ORF">GWK47_005334</name>
</gene>
<evidence type="ECO:0000256" key="7">
    <source>
        <dbReference type="ARBA" id="ARBA00022741"/>
    </source>
</evidence>
<dbReference type="InterPro" id="IPR000719">
    <property type="entry name" value="Prot_kinase_dom"/>
</dbReference>
<evidence type="ECO:0000256" key="1">
    <source>
        <dbReference type="ARBA" id="ARBA00004123"/>
    </source>
</evidence>
<keyword evidence="5" id="KW-0132">Cell division</keyword>
<evidence type="ECO:0000256" key="6">
    <source>
        <dbReference type="ARBA" id="ARBA00022679"/>
    </source>
</evidence>
<dbReference type="Gene3D" id="1.10.510.10">
    <property type="entry name" value="Transferase(Phosphotransferase) domain 1"/>
    <property type="match status" value="1"/>
</dbReference>
<dbReference type="GO" id="GO:0005524">
    <property type="term" value="F:ATP binding"/>
    <property type="evidence" value="ECO:0007669"/>
    <property type="project" value="UniProtKB-UniRule"/>
</dbReference>
<evidence type="ECO:0000313" key="19">
    <source>
        <dbReference type="EMBL" id="KAG0723933.1"/>
    </source>
</evidence>
<protein>
    <submittedName>
        <fullName evidence="19">Cyclin-dependent kinase 1</fullName>
    </submittedName>
</protein>
<evidence type="ECO:0000256" key="3">
    <source>
        <dbReference type="ARBA" id="ARBA00022527"/>
    </source>
</evidence>
<evidence type="ECO:0000256" key="9">
    <source>
        <dbReference type="ARBA" id="ARBA00022777"/>
    </source>
</evidence>
<dbReference type="Pfam" id="PF00069">
    <property type="entry name" value="Pkinase"/>
    <property type="match status" value="1"/>
</dbReference>
<evidence type="ECO:0000256" key="14">
    <source>
        <dbReference type="ARBA" id="ARBA00048367"/>
    </source>
</evidence>
<dbReference type="GO" id="GO:0004693">
    <property type="term" value="F:cyclin-dependent protein serine/threonine kinase activity"/>
    <property type="evidence" value="ECO:0007669"/>
    <property type="project" value="UniProtKB-EC"/>
</dbReference>
<dbReference type="OrthoDB" id="1732493at2759"/>
<evidence type="ECO:0000256" key="10">
    <source>
        <dbReference type="ARBA" id="ARBA00022840"/>
    </source>
</evidence>
<comment type="catalytic activity">
    <reaction evidence="15">
        <text>[DNA-directed RNA polymerase] + ATP = phospho-[DNA-directed RNA polymerase] + ADP + H(+)</text>
        <dbReference type="Rhea" id="RHEA:10216"/>
        <dbReference type="Rhea" id="RHEA-COMP:11321"/>
        <dbReference type="Rhea" id="RHEA-COMP:11322"/>
        <dbReference type="ChEBI" id="CHEBI:15378"/>
        <dbReference type="ChEBI" id="CHEBI:30616"/>
        <dbReference type="ChEBI" id="CHEBI:43176"/>
        <dbReference type="ChEBI" id="CHEBI:68546"/>
        <dbReference type="ChEBI" id="CHEBI:456216"/>
        <dbReference type="EC" id="2.7.11.23"/>
    </reaction>
</comment>
<evidence type="ECO:0000256" key="2">
    <source>
        <dbReference type="ARBA" id="ARBA00006485"/>
    </source>
</evidence>
<evidence type="ECO:0000256" key="17">
    <source>
        <dbReference type="RuleBase" id="RU000304"/>
    </source>
</evidence>
<keyword evidence="12" id="KW-0131">Cell cycle</keyword>
<dbReference type="SMART" id="SM00220">
    <property type="entry name" value="S_TKc"/>
    <property type="match status" value="1"/>
</dbReference>
<keyword evidence="6" id="KW-0808">Transferase</keyword>
<evidence type="ECO:0000256" key="16">
    <source>
        <dbReference type="PROSITE-ProRule" id="PRU10141"/>
    </source>
</evidence>
<dbReference type="CDD" id="cd07861">
    <property type="entry name" value="STKc_CDK1_euk"/>
    <property type="match status" value="1"/>
</dbReference>
<feature type="domain" description="Protein kinase" evidence="18">
    <location>
        <begin position="165"/>
        <end position="466"/>
    </location>
</feature>
<keyword evidence="4" id="KW-0597">Phosphoprotein</keyword>
<keyword evidence="11" id="KW-0539">Nucleus</keyword>
<keyword evidence="8" id="KW-0498">Mitosis</keyword>
<feature type="binding site" evidence="16">
    <location>
        <position position="194"/>
    </location>
    <ligand>
        <name>ATP</name>
        <dbReference type="ChEBI" id="CHEBI:30616"/>
    </ligand>
</feature>
<dbReference type="GO" id="GO:0051301">
    <property type="term" value="P:cell division"/>
    <property type="evidence" value="ECO:0007669"/>
    <property type="project" value="UniProtKB-KW"/>
</dbReference>
<evidence type="ECO:0000256" key="12">
    <source>
        <dbReference type="ARBA" id="ARBA00023306"/>
    </source>
</evidence>
<dbReference type="SUPFAM" id="SSF56112">
    <property type="entry name" value="Protein kinase-like (PK-like)"/>
    <property type="match status" value="1"/>
</dbReference>
<evidence type="ECO:0000256" key="15">
    <source>
        <dbReference type="ARBA" id="ARBA00049280"/>
    </source>
</evidence>
<comment type="catalytic activity">
    <reaction evidence="14">
        <text>L-seryl-[protein] + ATP = O-phospho-L-seryl-[protein] + ADP + H(+)</text>
        <dbReference type="Rhea" id="RHEA:17989"/>
        <dbReference type="Rhea" id="RHEA-COMP:9863"/>
        <dbReference type="Rhea" id="RHEA-COMP:11604"/>
        <dbReference type="ChEBI" id="CHEBI:15378"/>
        <dbReference type="ChEBI" id="CHEBI:29999"/>
        <dbReference type="ChEBI" id="CHEBI:30616"/>
        <dbReference type="ChEBI" id="CHEBI:83421"/>
        <dbReference type="ChEBI" id="CHEBI:456216"/>
        <dbReference type="EC" id="2.7.11.22"/>
    </reaction>
</comment>
<dbReference type="Proteomes" id="UP000770661">
    <property type="component" value="Unassembled WGS sequence"/>
</dbReference>
<organism evidence="19 20">
    <name type="scientific">Chionoecetes opilio</name>
    <name type="common">Atlantic snow crab</name>
    <name type="synonym">Cancer opilio</name>
    <dbReference type="NCBI Taxonomy" id="41210"/>
    <lineage>
        <taxon>Eukaryota</taxon>
        <taxon>Metazoa</taxon>
        <taxon>Ecdysozoa</taxon>
        <taxon>Arthropoda</taxon>
        <taxon>Crustacea</taxon>
        <taxon>Multicrustacea</taxon>
        <taxon>Malacostraca</taxon>
        <taxon>Eumalacostraca</taxon>
        <taxon>Eucarida</taxon>
        <taxon>Decapoda</taxon>
        <taxon>Pleocyemata</taxon>
        <taxon>Brachyura</taxon>
        <taxon>Eubrachyura</taxon>
        <taxon>Majoidea</taxon>
        <taxon>Majidae</taxon>
        <taxon>Chionoecetes</taxon>
    </lineage>
</organism>
<dbReference type="GO" id="GO:0007095">
    <property type="term" value="P:mitotic G2 DNA damage checkpoint signaling"/>
    <property type="evidence" value="ECO:0007669"/>
    <property type="project" value="TreeGrafter"/>
</dbReference>
<name>A0A8J5CK58_CHIOP</name>
<evidence type="ECO:0000256" key="11">
    <source>
        <dbReference type="ARBA" id="ARBA00023242"/>
    </source>
</evidence>
<comment type="similarity">
    <text evidence="2">Belongs to the protein kinase superfamily. CMGC Ser/Thr protein kinase family. CDC2/CDKX subfamily.</text>
</comment>
<keyword evidence="10 16" id="KW-0067">ATP-binding</keyword>
<dbReference type="GO" id="GO:0008353">
    <property type="term" value="F:RNA polymerase II CTD heptapeptide repeat kinase activity"/>
    <property type="evidence" value="ECO:0007669"/>
    <property type="project" value="UniProtKB-EC"/>
</dbReference>
<dbReference type="InterPro" id="IPR050108">
    <property type="entry name" value="CDK"/>
</dbReference>
<dbReference type="FunFam" id="3.30.200.20:FF:000027">
    <property type="entry name" value="Putative Cyclin-dependent kinase 1"/>
    <property type="match status" value="1"/>
</dbReference>
<dbReference type="GO" id="GO:0000086">
    <property type="term" value="P:G2/M transition of mitotic cell cycle"/>
    <property type="evidence" value="ECO:0007669"/>
    <property type="project" value="TreeGrafter"/>
</dbReference>
<keyword evidence="9 19" id="KW-0418">Kinase</keyword>
<dbReference type="PROSITE" id="PS50011">
    <property type="entry name" value="PROTEIN_KINASE_DOM"/>
    <property type="match status" value="1"/>
</dbReference>
<dbReference type="PANTHER" id="PTHR24056">
    <property type="entry name" value="CELL DIVISION PROTEIN KINASE"/>
    <property type="match status" value="1"/>
</dbReference>
<dbReference type="Gene3D" id="3.30.200.20">
    <property type="entry name" value="Phosphorylase Kinase, domain 1"/>
    <property type="match status" value="1"/>
</dbReference>